<dbReference type="GO" id="GO:0000981">
    <property type="term" value="F:DNA-binding transcription factor activity, RNA polymerase II-specific"/>
    <property type="evidence" value="ECO:0007669"/>
    <property type="project" value="TreeGrafter"/>
</dbReference>
<feature type="compositionally biased region" description="Low complexity" evidence="1">
    <location>
        <begin position="59"/>
        <end position="99"/>
    </location>
</feature>
<reference evidence="2 3" key="1">
    <citation type="journal article" date="2019" name="Sci. Rep.">
        <title>Comparative genomics of chytrid fungi reveal insights into the obligate biotrophic and pathogenic lifestyle of Synchytrium endobioticum.</title>
        <authorList>
            <person name="van de Vossenberg B.T.L.H."/>
            <person name="Warris S."/>
            <person name="Nguyen H.D.T."/>
            <person name="van Gent-Pelzer M.P.E."/>
            <person name="Joly D.L."/>
            <person name="van de Geest H.C."/>
            <person name="Bonants P.J.M."/>
            <person name="Smith D.S."/>
            <person name="Levesque C.A."/>
            <person name="van der Lee T.A.J."/>
        </authorList>
    </citation>
    <scope>NUCLEOTIDE SEQUENCE [LARGE SCALE GENOMIC DNA]</scope>
    <source>
        <strain evidence="2 3">CBS 809.83</strain>
    </source>
</reference>
<proteinExistence type="predicted"/>
<feature type="region of interest" description="Disordered" evidence="1">
    <location>
        <begin position="789"/>
        <end position="808"/>
    </location>
</feature>
<feature type="compositionally biased region" description="Polar residues" evidence="1">
    <location>
        <begin position="20"/>
        <end position="36"/>
    </location>
</feature>
<feature type="compositionally biased region" description="Low complexity" evidence="1">
    <location>
        <begin position="963"/>
        <end position="975"/>
    </location>
</feature>
<keyword evidence="3" id="KW-1185">Reference proteome</keyword>
<feature type="region of interest" description="Disordered" evidence="1">
    <location>
        <begin position="222"/>
        <end position="251"/>
    </location>
</feature>
<organism evidence="2 3">
    <name type="scientific">Powellomyces hirtus</name>
    <dbReference type="NCBI Taxonomy" id="109895"/>
    <lineage>
        <taxon>Eukaryota</taxon>
        <taxon>Fungi</taxon>
        <taxon>Fungi incertae sedis</taxon>
        <taxon>Chytridiomycota</taxon>
        <taxon>Chytridiomycota incertae sedis</taxon>
        <taxon>Chytridiomycetes</taxon>
        <taxon>Spizellomycetales</taxon>
        <taxon>Powellomycetaceae</taxon>
        <taxon>Powellomyces</taxon>
    </lineage>
</organism>
<comment type="caution">
    <text evidence="2">The sequence shown here is derived from an EMBL/GenBank/DDBJ whole genome shotgun (WGS) entry which is preliminary data.</text>
</comment>
<dbReference type="GO" id="GO:0042594">
    <property type="term" value="P:response to starvation"/>
    <property type="evidence" value="ECO:0007669"/>
    <property type="project" value="TreeGrafter"/>
</dbReference>
<name>A0A507EAI6_9FUNG</name>
<feature type="region of interest" description="Disordered" evidence="1">
    <location>
        <begin position="15"/>
        <end position="146"/>
    </location>
</feature>
<dbReference type="STRING" id="109895.A0A507EAI6"/>
<dbReference type="EMBL" id="QEAQ01000012">
    <property type="protein sequence ID" value="TPX60806.1"/>
    <property type="molecule type" value="Genomic_DNA"/>
</dbReference>
<sequence length="1174" mass="124112">MNNLGSYLAAKVALSKAAGSPNQKQQQQHRATTPASGLSRAVSSPSPASSHYQHHHQSQHAPSLHRAASTVTETVATVASSSSGSNASTTVSITNTSNTRGGPLATSPTPTTSENSPVFSPLRGLWGGGGGAQPSSPAKVTPKASTGGGGGLLDAFEFEFESLDPGIAFGGGAARRNSNTTSAGLYETAGTANVYSGAASRLDDDDDDDTYGGGGDNCIVDDGAGCETPRPIPSAPNFDQIEETGGHYGRGYESGSTSLGFGIGKKFNDDSHAHSSNSAFAARNTSAGATTMSSNIQTELANVKDLVLRLLDAQVIGADAGGNDNETTITAAAATAAAFEPLREQLTAAIEAIQDAARGITEAGEGMSMKKEDGVAENAPAPLPPHADLEAAVVELTESMEMRTSKIAKMVHELLQHRTATADQADLKTVIQTSLDSLTQQVHALSQQQKQPETGLALSDKLTSVHTLTQEVMSTLVDMQRSLPTPAALDTQIAQLASAQRRQGMDLGQIMTMVAEGNQKAAGARDEGLRSVGHNVLTVLERQKAAADALATVASDSTKLQEMVQKSLDHRELVTLVTQMQRVLVGDSRTGREQVDSLQTSITAHHAAAFTKSDAVPVVALLEDIKLQVSAAAAAPPLSTLTRSSSIGDRLDRPTTNMITSINDKLIHLSRLIDHVQETQTTRFSSVDERLQAALPGGGGNGDADETDTQQMITLHKLTDIRNSMENVEERLGRVGREAQTRHDVVDGRLERIADQLKYMHRTITKLVQVGMLGNGDEACATINAGSESVGGQNNSSNNNNNSNNNGIVASLSDQRALLGRMRDELVDIKEQLADDVTGDRMKDLLAMFAISQDTHSAVAEKVERIEKMTLRQVDAVAAIEKQVGGVVGKGTDGTAESADQTYVLLREVASQLDRLGPATSTHSSSNSCNSEILRLVESIHSCLVSYLPIDLDSRLTSIQSSLTSLSRSSSPQRPGTLGQHPQPPTTTAAPKDLRELLIFHQELAQREHATSAALDSIQHSLARVLDCFDAHGLFANGKPAGVPQLQPQRPVASSSVMDVTELKEIRDAVMEIRRATVHAGPAAASGKDNTTAEHLTAATKALQVLQHKHETVSEELAHLFDQRDALLADIRSLEEKKMQSTTVALPRRPKASLATNGRMISCPPGIHIPPASE</sequence>
<evidence type="ECO:0000256" key="1">
    <source>
        <dbReference type="SAM" id="MobiDB-lite"/>
    </source>
</evidence>
<feature type="compositionally biased region" description="Low complexity" evidence="1">
    <location>
        <begin position="39"/>
        <end position="51"/>
    </location>
</feature>
<dbReference type="PANTHER" id="PTHR14596">
    <property type="entry name" value="ZINC FINGER PROTEIN"/>
    <property type="match status" value="1"/>
</dbReference>
<dbReference type="GO" id="GO:0000987">
    <property type="term" value="F:cis-regulatory region sequence-specific DNA binding"/>
    <property type="evidence" value="ECO:0007669"/>
    <property type="project" value="TreeGrafter"/>
</dbReference>
<protein>
    <submittedName>
        <fullName evidence="2">Uncharacterized protein</fullName>
    </submittedName>
</protein>
<feature type="compositionally biased region" description="Low complexity" evidence="1">
    <location>
        <begin position="794"/>
        <end position="806"/>
    </location>
</feature>
<accession>A0A507EAI6</accession>
<dbReference type="Proteomes" id="UP000318582">
    <property type="component" value="Unassembled WGS sequence"/>
</dbReference>
<evidence type="ECO:0000313" key="3">
    <source>
        <dbReference type="Proteomes" id="UP000318582"/>
    </source>
</evidence>
<dbReference type="AlphaFoldDB" id="A0A507EAI6"/>
<gene>
    <name evidence="2" type="ORF">PhCBS80983_g01546</name>
</gene>
<evidence type="ECO:0000313" key="2">
    <source>
        <dbReference type="EMBL" id="TPX60806.1"/>
    </source>
</evidence>
<dbReference type="PANTHER" id="PTHR14596:SF72">
    <property type="entry name" value="ZINC FINGER PROTEIN MSN2-RELATED"/>
    <property type="match status" value="1"/>
</dbReference>
<feature type="region of interest" description="Disordered" evidence="1">
    <location>
        <begin position="963"/>
        <end position="989"/>
    </location>
</feature>
<dbReference type="GO" id="GO:0005634">
    <property type="term" value="C:nucleus"/>
    <property type="evidence" value="ECO:0007669"/>
    <property type="project" value="TreeGrafter"/>
</dbReference>